<keyword evidence="2" id="KW-0812">Transmembrane</keyword>
<evidence type="ECO:0000256" key="2">
    <source>
        <dbReference type="SAM" id="Phobius"/>
    </source>
</evidence>
<sequence>MTELRETVREMIWKTDRTLILVSAIVWASLTVYSALLIADASVAGGGVAFIVYMLALLIWGKLLKDWMDERRQLLNRLLDASRTDASDEIRRLREAIEKLRESLES</sequence>
<keyword evidence="2" id="KW-1133">Transmembrane helix</keyword>
<organism evidence="3 4">
    <name type="scientific">Pyrodictium abyssi</name>
    <dbReference type="NCBI Taxonomy" id="54256"/>
    <lineage>
        <taxon>Archaea</taxon>
        <taxon>Thermoproteota</taxon>
        <taxon>Thermoprotei</taxon>
        <taxon>Desulfurococcales</taxon>
        <taxon>Pyrodictiaceae</taxon>
        <taxon>Pyrodictium</taxon>
    </lineage>
</organism>
<keyword evidence="1" id="KW-0175">Coiled coil</keyword>
<accession>A0ABN6ZPP9</accession>
<name>A0ABN6ZPP9_9CREN</name>
<feature type="coiled-coil region" evidence="1">
    <location>
        <begin position="64"/>
        <end position="103"/>
    </location>
</feature>
<gene>
    <name evidence="3" type="ORF">PABY_17790</name>
</gene>
<dbReference type="EMBL" id="AP028907">
    <property type="protein sequence ID" value="BES82212.1"/>
    <property type="molecule type" value="Genomic_DNA"/>
</dbReference>
<reference evidence="3 4" key="1">
    <citation type="submission" date="2023-09" db="EMBL/GenBank/DDBJ databases">
        <title>Pyrofollis japonicus gen. nov. sp. nov., a novel member of the family Pyrodictiaceae isolated from the Iheya North hydrothermal field.</title>
        <authorList>
            <person name="Miyazaki U."/>
            <person name="Sanari M."/>
            <person name="Tame A."/>
            <person name="Kitajima M."/>
            <person name="Okamoto A."/>
            <person name="Sawayama S."/>
            <person name="Miyazaki J."/>
            <person name="Takai K."/>
            <person name="Nakagawa S."/>
        </authorList>
    </citation>
    <scope>NUCLEOTIDE SEQUENCE [LARGE SCALE GENOMIC DNA]</scope>
    <source>
        <strain evidence="3 4">AV2</strain>
    </source>
</reference>
<keyword evidence="4" id="KW-1185">Reference proteome</keyword>
<dbReference type="GeneID" id="89289787"/>
<feature type="transmembrane region" description="Helical" evidence="2">
    <location>
        <begin position="44"/>
        <end position="64"/>
    </location>
</feature>
<dbReference type="Proteomes" id="UP001341135">
    <property type="component" value="Chromosome"/>
</dbReference>
<keyword evidence="2" id="KW-0472">Membrane</keyword>
<proteinExistence type="predicted"/>
<feature type="transmembrane region" description="Helical" evidence="2">
    <location>
        <begin position="20"/>
        <end position="38"/>
    </location>
</feature>
<protein>
    <submittedName>
        <fullName evidence="3">Uncharacterized protein</fullName>
    </submittedName>
</protein>
<evidence type="ECO:0000256" key="1">
    <source>
        <dbReference type="SAM" id="Coils"/>
    </source>
</evidence>
<evidence type="ECO:0000313" key="3">
    <source>
        <dbReference type="EMBL" id="BES82212.1"/>
    </source>
</evidence>
<dbReference type="RefSeq" id="WP_338249316.1">
    <property type="nucleotide sequence ID" value="NZ_AP028907.1"/>
</dbReference>
<evidence type="ECO:0000313" key="4">
    <source>
        <dbReference type="Proteomes" id="UP001341135"/>
    </source>
</evidence>